<name>A0A6J6XK37_9ZZZZ</name>
<evidence type="ECO:0000313" key="1">
    <source>
        <dbReference type="EMBL" id="CAB4796004.1"/>
    </source>
</evidence>
<protein>
    <submittedName>
        <fullName evidence="1">Unannotated protein</fullName>
    </submittedName>
</protein>
<dbReference type="InterPro" id="IPR024078">
    <property type="entry name" value="LmbE-like_dom_sf"/>
</dbReference>
<dbReference type="AlphaFoldDB" id="A0A6J6XK37"/>
<organism evidence="1">
    <name type="scientific">freshwater metagenome</name>
    <dbReference type="NCBI Taxonomy" id="449393"/>
    <lineage>
        <taxon>unclassified sequences</taxon>
        <taxon>metagenomes</taxon>
        <taxon>ecological metagenomes</taxon>
    </lineage>
</organism>
<gene>
    <name evidence="1" type="ORF">UFOPK3046_00243</name>
</gene>
<dbReference type="EMBL" id="CAFAAQ010000011">
    <property type="protein sequence ID" value="CAB4796004.1"/>
    <property type="molecule type" value="Genomic_DNA"/>
</dbReference>
<dbReference type="Gene3D" id="3.40.50.10320">
    <property type="entry name" value="LmbE-like"/>
    <property type="match status" value="1"/>
</dbReference>
<sequence length="270" mass="29442">MTASAHNRILRRFSSQYRQSAKCVTVISPHFDDLPLSLGQSLRNGALASCQVRERVVFGRSTWTEWVSPAAERAAPITLWRRAEEVAASMMFGFDWSAAQWPEALLRNGAAFGPEMLDPAKDLSAEILIPEIAGWLQAVATVAQRPNRPPPALLLVAAGLGGHVDHRLVAQAAAGLVGHIDVPIGFYEDRPYVTYLSTAQLSEQLASLGVELEAVDVSPKVQASTQAAARLCYPSQMKPFFREAMDLDRANGAVERVWFPVGTCPDWFGA</sequence>
<proteinExistence type="predicted"/>
<dbReference type="SUPFAM" id="SSF102588">
    <property type="entry name" value="LmbE-like"/>
    <property type="match status" value="1"/>
</dbReference>
<accession>A0A6J6XK37</accession>
<reference evidence="1" key="1">
    <citation type="submission" date="2020-05" db="EMBL/GenBank/DDBJ databases">
        <authorList>
            <person name="Chiriac C."/>
            <person name="Salcher M."/>
            <person name="Ghai R."/>
            <person name="Kavagutti S V."/>
        </authorList>
    </citation>
    <scope>NUCLEOTIDE SEQUENCE</scope>
</reference>